<dbReference type="GO" id="GO:0016887">
    <property type="term" value="F:ATP hydrolysis activity"/>
    <property type="evidence" value="ECO:0007669"/>
    <property type="project" value="InterPro"/>
</dbReference>
<dbReference type="CDD" id="cd03224">
    <property type="entry name" value="ABC_TM1139_LivF_branched"/>
    <property type="match status" value="1"/>
</dbReference>
<dbReference type="SUPFAM" id="SSF52540">
    <property type="entry name" value="P-loop containing nucleoside triphosphate hydrolases"/>
    <property type="match status" value="1"/>
</dbReference>
<keyword evidence="4 7" id="KW-0067">ATP-binding</keyword>
<evidence type="ECO:0000256" key="3">
    <source>
        <dbReference type="ARBA" id="ARBA00022741"/>
    </source>
</evidence>
<dbReference type="GO" id="GO:0015807">
    <property type="term" value="P:L-amino acid transport"/>
    <property type="evidence" value="ECO:0007669"/>
    <property type="project" value="TreeGrafter"/>
</dbReference>
<protein>
    <submittedName>
        <fullName evidence="7">Vitamin B12 import ATP-binding protein BtuD</fullName>
    </submittedName>
</protein>
<keyword evidence="2" id="KW-0813">Transport</keyword>
<dbReference type="InterPro" id="IPR027417">
    <property type="entry name" value="P-loop_NTPase"/>
</dbReference>
<proteinExistence type="inferred from homology"/>
<evidence type="ECO:0000256" key="1">
    <source>
        <dbReference type="ARBA" id="ARBA00005417"/>
    </source>
</evidence>
<evidence type="ECO:0000259" key="6">
    <source>
        <dbReference type="PROSITE" id="PS50893"/>
    </source>
</evidence>
<keyword evidence="5" id="KW-0029">Amino-acid transport</keyword>
<evidence type="ECO:0000313" key="7">
    <source>
        <dbReference type="EMBL" id="QEA03799.1"/>
    </source>
</evidence>
<keyword evidence="3" id="KW-0547">Nucleotide-binding</keyword>
<dbReference type="Pfam" id="PF00005">
    <property type="entry name" value="ABC_tran"/>
    <property type="match status" value="1"/>
</dbReference>
<dbReference type="GO" id="GO:0015658">
    <property type="term" value="F:branched-chain amino acid transmembrane transporter activity"/>
    <property type="evidence" value="ECO:0007669"/>
    <property type="project" value="TreeGrafter"/>
</dbReference>
<comment type="similarity">
    <text evidence="1">Belongs to the ABC transporter superfamily.</text>
</comment>
<dbReference type="InterPro" id="IPR052156">
    <property type="entry name" value="BCAA_Transport_ATP-bd_LivF"/>
</dbReference>
<feature type="domain" description="ABC transporter" evidence="6">
    <location>
        <begin position="216"/>
        <end position="448"/>
    </location>
</feature>
<dbReference type="CDD" id="cd12108">
    <property type="entry name" value="Hr-like"/>
    <property type="match status" value="1"/>
</dbReference>
<dbReference type="PANTHER" id="PTHR43820:SF6">
    <property type="entry name" value="ABC TRANSPORTER ATP-BINDING PROTEIN"/>
    <property type="match status" value="1"/>
</dbReference>
<dbReference type="InterPro" id="IPR003593">
    <property type="entry name" value="AAA+_ATPase"/>
</dbReference>
<dbReference type="EMBL" id="MN079076">
    <property type="protein sequence ID" value="QEA03799.1"/>
    <property type="molecule type" value="Genomic_DNA"/>
</dbReference>
<accession>A0A5B8R4Z5</accession>
<name>A0A5B8R4Z5_9ZZZZ</name>
<dbReference type="GO" id="GO:0005524">
    <property type="term" value="F:ATP binding"/>
    <property type="evidence" value="ECO:0007669"/>
    <property type="project" value="UniProtKB-KW"/>
</dbReference>
<gene>
    <name evidence="7" type="primary">btuD_1</name>
    <name evidence="7" type="ORF">KBTEX_00099</name>
</gene>
<reference evidence="7" key="1">
    <citation type="submission" date="2019-06" db="EMBL/GenBank/DDBJ databases">
        <authorList>
            <person name="Murdoch R.W."/>
            <person name="Fathepure B."/>
        </authorList>
    </citation>
    <scope>NUCLEOTIDE SEQUENCE</scope>
</reference>
<dbReference type="PROSITE" id="PS50893">
    <property type="entry name" value="ABC_TRANSPORTER_2"/>
    <property type="match status" value="1"/>
</dbReference>
<organism evidence="7">
    <name type="scientific">uncultured organism</name>
    <dbReference type="NCBI Taxonomy" id="155900"/>
    <lineage>
        <taxon>unclassified sequences</taxon>
        <taxon>environmental samples</taxon>
    </lineage>
</organism>
<evidence type="ECO:0000256" key="2">
    <source>
        <dbReference type="ARBA" id="ARBA00022448"/>
    </source>
</evidence>
<evidence type="ECO:0000256" key="4">
    <source>
        <dbReference type="ARBA" id="ARBA00022840"/>
    </source>
</evidence>
<dbReference type="PANTHER" id="PTHR43820">
    <property type="entry name" value="HIGH-AFFINITY BRANCHED-CHAIN AMINO ACID TRANSPORT ATP-BINDING PROTEIN LIVF"/>
    <property type="match status" value="1"/>
</dbReference>
<dbReference type="SMART" id="SM00382">
    <property type="entry name" value="AAA"/>
    <property type="match status" value="1"/>
</dbReference>
<sequence length="448" mass="49490">MTDAISVIQREHNGIWRVLDTAEALAREYRESGTRPDRALFAAIFDYIELYADRVHHPKEDDYLFRLLRARAPESAGVLDELEAQHEAGPALVTDARVALERYAADPAGEGEAFREVLERYLAFQRDHLRLEEKEVIPLARKVFTEADWREINRAFADNDDPLFGERQQDAFRDLHQTIVNYAPAPIGLGLTRETPQGPEAERFTPSAAPAEEALLSVSGLETYYGRIQALRGVDIEVPRGQIVALVGANGAGKTTLLRTISGLQPATKGTVHFHGRDITRMTGERRVAGGIAQVPEGRQVFGPMSVEDNLILGAYTRGRSAAVTRDLEHMYELFPILQEKRHQAAGTLSGGQQQMLAIGRAMMTRPQLMLLDEPSMGLAPLLVGEIFRIVERLREEGITVLLVEQNASGALAIADRGYVIETGTITLSGTGSELLADEEVKRAYLGM</sequence>
<dbReference type="InterPro" id="IPR003439">
    <property type="entry name" value="ABC_transporter-like_ATP-bd"/>
</dbReference>
<dbReference type="InterPro" id="IPR017871">
    <property type="entry name" value="ABC_transporter-like_CS"/>
</dbReference>
<dbReference type="PROSITE" id="PS00211">
    <property type="entry name" value="ABC_TRANSPORTER_1"/>
    <property type="match status" value="1"/>
</dbReference>
<dbReference type="Gene3D" id="1.20.120.520">
    <property type="entry name" value="nmb1532 protein domain like"/>
    <property type="match status" value="1"/>
</dbReference>
<dbReference type="AlphaFoldDB" id="A0A5B8R4Z5"/>
<dbReference type="Gene3D" id="3.40.50.300">
    <property type="entry name" value="P-loop containing nucleotide triphosphate hydrolases"/>
    <property type="match status" value="1"/>
</dbReference>
<dbReference type="InterPro" id="IPR012312">
    <property type="entry name" value="Hemerythrin-like"/>
</dbReference>
<evidence type="ECO:0000256" key="5">
    <source>
        <dbReference type="ARBA" id="ARBA00022970"/>
    </source>
</evidence>
<dbReference type="Pfam" id="PF01814">
    <property type="entry name" value="Hemerythrin"/>
    <property type="match status" value="1"/>
</dbReference>